<evidence type="ECO:0000313" key="2">
    <source>
        <dbReference type="EMBL" id="MEQ2439283.1"/>
    </source>
</evidence>
<dbReference type="Pfam" id="PF07554">
    <property type="entry name" value="FIVAR"/>
    <property type="match status" value="2"/>
</dbReference>
<dbReference type="Proteomes" id="UP001489509">
    <property type="component" value="Unassembled WGS sequence"/>
</dbReference>
<keyword evidence="1" id="KW-0732">Signal</keyword>
<feature type="chain" id="PRO_5046631977" description="Alginate lyase domain-containing protein" evidence="1">
    <location>
        <begin position="32"/>
        <end position="1542"/>
    </location>
</feature>
<dbReference type="Gene3D" id="2.60.120.560">
    <property type="entry name" value="Exo-inulinase, domain 1"/>
    <property type="match status" value="2"/>
</dbReference>
<gene>
    <name evidence="2" type="ORF">WMO26_00405</name>
</gene>
<name>A0ABV1DW53_9FIRM</name>
<feature type="signal peptide" evidence="1">
    <location>
        <begin position="1"/>
        <end position="31"/>
    </location>
</feature>
<evidence type="ECO:0008006" key="4">
    <source>
        <dbReference type="Google" id="ProtNLM"/>
    </source>
</evidence>
<keyword evidence="3" id="KW-1185">Reference proteome</keyword>
<sequence>MKKGRSLFRSCLALVLSVQLLAGTMAFTAVAADQPKLSAVVDSARLPGEGADAETVAVFNAFKDRQMEQINHYVDQPSVPIVDGEGGTGEWGQAADSAAWSKAGYAFAALWANRDVDRANQFVVSLCKDYPPTPGTQSYLTYFCMNLMMRTWFSFSDKSELYPGRLTKEAQAALEDWFWQYLTINDGIPTGAEFSEEHILIKDSGNHDLVQSSSFYIGSQLLLSSGNYANNKVGGRTLQQYHDTWAEYLREYFRIRGRKGLIAEAASPSYPKFTMDSLLSIYDFGKETDIHELCEAFLDNYYTDLIMETYQSRGGAKSRSYKNYYSVQGIADAGNFYNYVQFGIPEYKEAYNTGTSRCHPSMLSTCATSYQAPYVLYDFAVHPEAKGSYLYESTPLGRGGNGSTYKALLPSMTLKQTYVTPDYILGAVTIDRTQEYMKIHSQNKWMGVIFEGGLAEGKYDSRVYVTGNGTSHMGEIEGYENRGTTGYNEIDGIGSQGALLVQGIPERTNCDDTLVYISNDLYSTKAEEDGWLFAYDPDGTSYVAIKPSRGSIKSVSDFIGGKYINFTEDFVPIIIQCASKADYASFDAFKAAVKGTQSGWTGNTFFFQNLKGEVLELSTEQNVLPKKNGVPLDLTPELMYNSPYVKGVYGSGIVTVTNTKNETFTIDFNVPTDPLNSKLIEARAIVEGNYTIESYAALQTAIHDAEAVHDKPDASESEILLAIANLQTAIDGLKAYIPQAVLVAPDFVTRGQTFTPSIKLTSRTGEMQDLPYALNLSVEDPDLLSIGADGSVTAQNKGATTLHASFASFAALPSDALYYYLEALTADSLYENDFSSADMSAFKGKNPGNLTVSDGILTVGNGVAAYYNGEGAKEWKNYKYSGKIKFGDLGPDVILRAQDEKNHMMVSFGIKSLIIYTCIGGTYESKADIPYSCLAADGFDEFEIYAIGDTYIVYVNGTLVTIYQDDTYQTGSVGFRTSSRAKYTADDIKVEVLSDSLSQEIVVEQATLPTDPLKEKLAEARAIQEDAYTVESFAALQAAILEAQKVMDKENVTEDEVMTAVGELQVAIDALVVFVPQVVLDAPASVTRGDTFTPALKLTTRTGALEDLPYTSSLRADDDLFTVNADGSVTAKKAGSTVLRGFYDDYAALPADFLSTYLHCLTAETLYSNDFSSGDLSAFKGKNTGNLSVGGGILNVGNGVTAYYDGEGAKEWKNYKYSGTVKFGDLSPDVILRAQDEKNHMMVSFGYKSLLFYTCVDGTYTQIQNIPYATLGEGDTAAFEIYAIGSTYIVYVNGALVMVYEDDTYQTGSVGFRTSGKAAYTADHIKVQILEENLAKEIVVEEKPVTANADKKVYAVNEPITVTVVASEDWTRPVLRNEYGVYLATQWTKEPIGNGDAKFTLTFSLSTKGERVMDVLLRDGEGSETDANVNVSFVIGDAAVVPDVPAEVYSIQAPAFGAVNQSLTFTIKTSTAVSKVALFNESGIGLAASSVSYVDHGDERIWTYTIAVGTPGQRTFALKIKDAAGSQWLDTAYTARITLSRG</sequence>
<proteinExistence type="predicted"/>
<dbReference type="Gene3D" id="1.20.1270.90">
    <property type="entry name" value="AF1782-like"/>
    <property type="match status" value="2"/>
</dbReference>
<protein>
    <recommendedName>
        <fullName evidence="4">Alginate lyase domain-containing protein</fullName>
    </recommendedName>
</protein>
<accession>A0ABV1DW53</accession>
<comment type="caution">
    <text evidence="2">The sequence shown here is derived from an EMBL/GenBank/DDBJ whole genome shotgun (WGS) entry which is preliminary data.</text>
</comment>
<evidence type="ECO:0000313" key="3">
    <source>
        <dbReference type="Proteomes" id="UP001489509"/>
    </source>
</evidence>
<organism evidence="2 3">
    <name type="scientific">Solibaculum intestinale</name>
    <dbReference type="NCBI Taxonomy" id="3133165"/>
    <lineage>
        <taxon>Bacteria</taxon>
        <taxon>Bacillati</taxon>
        <taxon>Bacillota</taxon>
        <taxon>Clostridia</taxon>
        <taxon>Eubacteriales</taxon>
        <taxon>Oscillospiraceae</taxon>
        <taxon>Solibaculum</taxon>
    </lineage>
</organism>
<reference evidence="2 3" key="1">
    <citation type="submission" date="2024-03" db="EMBL/GenBank/DDBJ databases">
        <title>Human intestinal bacterial collection.</title>
        <authorList>
            <person name="Pauvert C."/>
            <person name="Hitch T.C.A."/>
            <person name="Clavel T."/>
        </authorList>
    </citation>
    <scope>NUCLEOTIDE SEQUENCE [LARGE SCALE GENOMIC DNA]</scope>
    <source>
        <strain evidence="2 3">CLA-JM-H44</strain>
    </source>
</reference>
<dbReference type="RefSeq" id="WP_349217555.1">
    <property type="nucleotide sequence ID" value="NZ_JBBMFD010000001.1"/>
</dbReference>
<evidence type="ECO:0000256" key="1">
    <source>
        <dbReference type="SAM" id="SignalP"/>
    </source>
</evidence>
<dbReference type="EMBL" id="JBBMFD010000001">
    <property type="protein sequence ID" value="MEQ2439283.1"/>
    <property type="molecule type" value="Genomic_DNA"/>
</dbReference>